<proteinExistence type="predicted"/>
<organism evidence="2 3">
    <name type="scientific">Nostoc minutum NIES-26</name>
    <dbReference type="NCBI Taxonomy" id="1844469"/>
    <lineage>
        <taxon>Bacteria</taxon>
        <taxon>Bacillati</taxon>
        <taxon>Cyanobacteriota</taxon>
        <taxon>Cyanophyceae</taxon>
        <taxon>Nostocales</taxon>
        <taxon>Nostocaceae</taxon>
        <taxon>Nostoc</taxon>
    </lineage>
</organism>
<feature type="compositionally biased region" description="Polar residues" evidence="1">
    <location>
        <begin position="52"/>
        <end position="61"/>
    </location>
</feature>
<name>A0A367QSD4_9NOSO</name>
<reference evidence="2" key="1">
    <citation type="submission" date="2016-04" db="EMBL/GenBank/DDBJ databases">
        <authorList>
            <person name="Tabuchi Yagui T.R."/>
        </authorList>
    </citation>
    <scope>NUCLEOTIDE SEQUENCE [LARGE SCALE GENOMIC DNA]</scope>
    <source>
        <strain evidence="2">NIES-26</strain>
    </source>
</reference>
<gene>
    <name evidence="2" type="ORF">A6770_26465</name>
</gene>
<dbReference type="EMBL" id="LXQD01000308">
    <property type="protein sequence ID" value="RCJ26234.1"/>
    <property type="molecule type" value="Genomic_DNA"/>
</dbReference>
<dbReference type="AlphaFoldDB" id="A0A367QSD4"/>
<keyword evidence="3" id="KW-1185">Reference proteome</keyword>
<dbReference type="Proteomes" id="UP000252107">
    <property type="component" value="Unassembled WGS sequence"/>
</dbReference>
<sequence length="61" mass="6742">MQIAICQLRIVLVTPHTRPNRTPQADNRPQSSPTPATAPNTHSKKASRFAPIQNSKLVIQN</sequence>
<evidence type="ECO:0000313" key="2">
    <source>
        <dbReference type="EMBL" id="RCJ26234.1"/>
    </source>
</evidence>
<protein>
    <submittedName>
        <fullName evidence="2">Uncharacterized protein</fullName>
    </submittedName>
</protein>
<accession>A0A367QSD4</accession>
<evidence type="ECO:0000256" key="1">
    <source>
        <dbReference type="SAM" id="MobiDB-lite"/>
    </source>
</evidence>
<comment type="caution">
    <text evidence="2">The sequence shown here is derived from an EMBL/GenBank/DDBJ whole genome shotgun (WGS) entry which is preliminary data.</text>
</comment>
<feature type="compositionally biased region" description="Polar residues" evidence="1">
    <location>
        <begin position="20"/>
        <end position="41"/>
    </location>
</feature>
<evidence type="ECO:0000313" key="3">
    <source>
        <dbReference type="Proteomes" id="UP000252107"/>
    </source>
</evidence>
<feature type="region of interest" description="Disordered" evidence="1">
    <location>
        <begin position="15"/>
        <end position="61"/>
    </location>
</feature>